<dbReference type="Proteomes" id="UP000320085">
    <property type="component" value="Unassembled WGS sequence"/>
</dbReference>
<dbReference type="AlphaFoldDB" id="A0A543PW53"/>
<evidence type="ECO:0000313" key="3">
    <source>
        <dbReference type="EMBL" id="TQN48309.1"/>
    </source>
</evidence>
<protein>
    <submittedName>
        <fullName evidence="3">Uncharacterized protein</fullName>
    </submittedName>
</protein>
<proteinExistence type="predicted"/>
<name>A0A543PW53_9MICO</name>
<sequence length="206" mass="22110">MTDPPSRPDPTADRFSAFDQGDQPDRPTPPAAPKARTRSTPLRTARRKATITFTAVFVALVGIPMLLAAVIALVSNSSDRASVADREEREQVAFTPLTVEPSSVPSVPSTVTELRVEIQGSERIADVRLYSDTAVTRLEDTRLPFGATIPITSTDAYVSISASDHGYRGPRAMRCTVYAGDVVLTTSVGTRSVQCNVTDSAWATGR</sequence>
<dbReference type="RefSeq" id="WP_221630511.1">
    <property type="nucleotide sequence ID" value="NZ_VFQF01000001.1"/>
</dbReference>
<evidence type="ECO:0000313" key="4">
    <source>
        <dbReference type="Proteomes" id="UP000320085"/>
    </source>
</evidence>
<dbReference type="EMBL" id="VFQF01000001">
    <property type="protein sequence ID" value="TQN48309.1"/>
    <property type="molecule type" value="Genomic_DNA"/>
</dbReference>
<feature type="region of interest" description="Disordered" evidence="1">
    <location>
        <begin position="1"/>
        <end position="43"/>
    </location>
</feature>
<gene>
    <name evidence="3" type="ORF">FHX52_1440</name>
</gene>
<keyword evidence="2" id="KW-0472">Membrane</keyword>
<accession>A0A543PW53</accession>
<reference evidence="3 4" key="1">
    <citation type="submission" date="2019-06" db="EMBL/GenBank/DDBJ databases">
        <title>Sequencing the genomes of 1000 actinobacteria strains.</title>
        <authorList>
            <person name="Klenk H.-P."/>
        </authorList>
    </citation>
    <scope>NUCLEOTIDE SEQUENCE [LARGE SCALE GENOMIC DNA]</scope>
    <source>
        <strain evidence="3 4">DSM 21776</strain>
    </source>
</reference>
<keyword evidence="2" id="KW-1133">Transmembrane helix</keyword>
<feature type="transmembrane region" description="Helical" evidence="2">
    <location>
        <begin position="51"/>
        <end position="74"/>
    </location>
</feature>
<evidence type="ECO:0000256" key="1">
    <source>
        <dbReference type="SAM" id="MobiDB-lite"/>
    </source>
</evidence>
<organism evidence="3 4">
    <name type="scientific">Humibacillus xanthopallidus</name>
    <dbReference type="NCBI Taxonomy" id="412689"/>
    <lineage>
        <taxon>Bacteria</taxon>
        <taxon>Bacillati</taxon>
        <taxon>Actinomycetota</taxon>
        <taxon>Actinomycetes</taxon>
        <taxon>Micrococcales</taxon>
        <taxon>Intrasporangiaceae</taxon>
        <taxon>Humibacillus</taxon>
    </lineage>
</organism>
<evidence type="ECO:0000256" key="2">
    <source>
        <dbReference type="SAM" id="Phobius"/>
    </source>
</evidence>
<keyword evidence="2" id="KW-0812">Transmembrane</keyword>
<comment type="caution">
    <text evidence="3">The sequence shown here is derived from an EMBL/GenBank/DDBJ whole genome shotgun (WGS) entry which is preliminary data.</text>
</comment>